<evidence type="ECO:0000256" key="1">
    <source>
        <dbReference type="SAM" id="MobiDB-lite"/>
    </source>
</evidence>
<keyword evidence="3" id="KW-1185">Reference proteome</keyword>
<dbReference type="EMBL" id="BAAAYR010000001">
    <property type="protein sequence ID" value="GAA3559572.1"/>
    <property type="molecule type" value="Genomic_DNA"/>
</dbReference>
<comment type="caution">
    <text evidence="2">The sequence shown here is derived from an EMBL/GenBank/DDBJ whole genome shotgun (WGS) entry which is preliminary data.</text>
</comment>
<feature type="compositionally biased region" description="Acidic residues" evidence="1">
    <location>
        <begin position="29"/>
        <end position="42"/>
    </location>
</feature>
<gene>
    <name evidence="2" type="ORF">GCM10022197_13770</name>
</gene>
<protein>
    <submittedName>
        <fullName evidence="2">Uncharacterized protein</fullName>
    </submittedName>
</protein>
<sequence>MLRADPAGPGRGAELTGLAQVEQRAGDQQQEEQEHETSEEREEGSAVGGPLGVLGGGVESGPAGSVWWHASTMSRSGLPHIGRQATPRVRLLTYAGYAPGRMWAGRRGARFDVQA</sequence>
<accession>A0ABP6X248</accession>
<reference evidence="3" key="1">
    <citation type="journal article" date="2019" name="Int. J. Syst. Evol. Microbiol.">
        <title>The Global Catalogue of Microorganisms (GCM) 10K type strain sequencing project: providing services to taxonomists for standard genome sequencing and annotation.</title>
        <authorList>
            <consortium name="The Broad Institute Genomics Platform"/>
            <consortium name="The Broad Institute Genome Sequencing Center for Infectious Disease"/>
            <person name="Wu L."/>
            <person name="Ma J."/>
        </authorList>
    </citation>
    <scope>NUCLEOTIDE SEQUENCE [LARGE SCALE GENOMIC DNA]</scope>
    <source>
        <strain evidence="3">JCM 16540</strain>
    </source>
</reference>
<evidence type="ECO:0000313" key="2">
    <source>
        <dbReference type="EMBL" id="GAA3559572.1"/>
    </source>
</evidence>
<organism evidence="2 3">
    <name type="scientific">Microlunatus spumicola</name>
    <dbReference type="NCBI Taxonomy" id="81499"/>
    <lineage>
        <taxon>Bacteria</taxon>
        <taxon>Bacillati</taxon>
        <taxon>Actinomycetota</taxon>
        <taxon>Actinomycetes</taxon>
        <taxon>Propionibacteriales</taxon>
        <taxon>Propionibacteriaceae</taxon>
        <taxon>Microlunatus</taxon>
    </lineage>
</organism>
<feature type="compositionally biased region" description="Gly residues" evidence="1">
    <location>
        <begin position="46"/>
        <end position="59"/>
    </location>
</feature>
<evidence type="ECO:0000313" key="3">
    <source>
        <dbReference type="Proteomes" id="UP001500767"/>
    </source>
</evidence>
<proteinExistence type="predicted"/>
<feature type="region of interest" description="Disordered" evidence="1">
    <location>
        <begin position="1"/>
        <end position="64"/>
    </location>
</feature>
<name>A0ABP6X248_9ACTN</name>
<dbReference type="Proteomes" id="UP001500767">
    <property type="component" value="Unassembled WGS sequence"/>
</dbReference>